<evidence type="ECO:0000256" key="1">
    <source>
        <dbReference type="SAM" id="MobiDB-lite"/>
    </source>
</evidence>
<sequence>MLREKEQNGREGNDREIPQLVGVGNAQEEFIRGADVTEPEEGSEEGEAHYVNGFSPDEEGNGEAQPREGVVDQGFPPRKVIVVEK</sequence>
<protein>
    <submittedName>
        <fullName evidence="2">Uncharacterized protein</fullName>
    </submittedName>
</protein>
<dbReference type="GeneID" id="33324565"/>
<accession>A0A218P375</accession>
<dbReference type="AlphaFoldDB" id="A0A218P375"/>
<feature type="region of interest" description="Disordered" evidence="1">
    <location>
        <begin position="1"/>
        <end position="85"/>
    </location>
</feature>
<dbReference type="RefSeq" id="WP_088863312.1">
    <property type="nucleotide sequence ID" value="NZ_CP014854.1"/>
</dbReference>
<feature type="compositionally biased region" description="Basic and acidic residues" evidence="1">
    <location>
        <begin position="1"/>
        <end position="17"/>
    </location>
</feature>
<dbReference type="EMBL" id="CP014854">
    <property type="protein sequence ID" value="ASI99383.1"/>
    <property type="molecule type" value="Genomic_DNA"/>
</dbReference>
<evidence type="ECO:0000313" key="3">
    <source>
        <dbReference type="Proteomes" id="UP000197156"/>
    </source>
</evidence>
<reference evidence="2 3" key="1">
    <citation type="submission" date="2016-03" db="EMBL/GenBank/DDBJ databases">
        <title>Complete genome sequence of Thermococcus celer.</title>
        <authorList>
            <person name="Oger P.M."/>
        </authorList>
    </citation>
    <scope>NUCLEOTIDE SEQUENCE [LARGE SCALE GENOMIC DNA]</scope>
    <source>
        <strain evidence="2 3">Vu 13</strain>
    </source>
</reference>
<dbReference type="KEGG" id="tce:A3L02_07350"/>
<name>A0A218P375_THECE</name>
<keyword evidence="3" id="KW-1185">Reference proteome</keyword>
<dbReference type="Proteomes" id="UP000197156">
    <property type="component" value="Chromosome"/>
</dbReference>
<gene>
    <name evidence="2" type="ORF">A3L02_07350</name>
</gene>
<proteinExistence type="predicted"/>
<organism evidence="2 3">
    <name type="scientific">Thermococcus celer Vu 13 = JCM 8558</name>
    <dbReference type="NCBI Taxonomy" id="1293037"/>
    <lineage>
        <taxon>Archaea</taxon>
        <taxon>Methanobacteriati</taxon>
        <taxon>Methanobacteriota</taxon>
        <taxon>Thermococci</taxon>
        <taxon>Thermococcales</taxon>
        <taxon>Thermococcaceae</taxon>
        <taxon>Thermococcus</taxon>
    </lineage>
</organism>
<evidence type="ECO:0000313" key="2">
    <source>
        <dbReference type="EMBL" id="ASI99383.1"/>
    </source>
</evidence>